<dbReference type="Gene3D" id="3.40.960.10">
    <property type="entry name" value="VSR Endonuclease"/>
    <property type="match status" value="1"/>
</dbReference>
<dbReference type="SUPFAM" id="SSF52980">
    <property type="entry name" value="Restriction endonuclease-like"/>
    <property type="match status" value="1"/>
</dbReference>
<sequence>MRLNVLRHGYPEPECNGAIELSAGWMTHGDLVFRQHRVLLEYDGEQHRTDDRQFHRDVERLNDLATDGWIVIRVGRRLPLRRALAQLDRALRARGWSGPAR</sequence>
<evidence type="ECO:0000259" key="1">
    <source>
        <dbReference type="Pfam" id="PF04480"/>
    </source>
</evidence>
<accession>A0A4V1QY26</accession>
<dbReference type="Proteomes" id="UP000293865">
    <property type="component" value="Unassembled WGS sequence"/>
</dbReference>
<dbReference type="AlphaFoldDB" id="A0A4V1QY26"/>
<organism evidence="2 3">
    <name type="scientific">Agromyces albus</name>
    <dbReference type="NCBI Taxonomy" id="205332"/>
    <lineage>
        <taxon>Bacteria</taxon>
        <taxon>Bacillati</taxon>
        <taxon>Actinomycetota</taxon>
        <taxon>Actinomycetes</taxon>
        <taxon>Micrococcales</taxon>
        <taxon>Microbacteriaceae</taxon>
        <taxon>Agromyces</taxon>
    </lineage>
</organism>
<evidence type="ECO:0000313" key="2">
    <source>
        <dbReference type="EMBL" id="RXZ71686.1"/>
    </source>
</evidence>
<dbReference type="Pfam" id="PF04480">
    <property type="entry name" value="DUF559"/>
    <property type="match status" value="1"/>
</dbReference>
<feature type="domain" description="DUF559" evidence="1">
    <location>
        <begin position="30"/>
        <end position="74"/>
    </location>
</feature>
<evidence type="ECO:0000313" key="3">
    <source>
        <dbReference type="Proteomes" id="UP000293865"/>
    </source>
</evidence>
<dbReference type="InterPro" id="IPR007569">
    <property type="entry name" value="DUF559"/>
</dbReference>
<reference evidence="2 3" key="1">
    <citation type="submission" date="2019-01" db="EMBL/GenBank/DDBJ databases">
        <title>Agromyces.</title>
        <authorList>
            <person name="Li J."/>
        </authorList>
    </citation>
    <scope>NUCLEOTIDE SEQUENCE [LARGE SCALE GENOMIC DNA]</scope>
    <source>
        <strain evidence="2 3">DSM 15934</strain>
    </source>
</reference>
<name>A0A4V1QY26_9MICO</name>
<dbReference type="RefSeq" id="WP_129520232.1">
    <property type="nucleotide sequence ID" value="NZ_SDPN01000010.1"/>
</dbReference>
<keyword evidence="3" id="KW-1185">Reference proteome</keyword>
<dbReference type="OrthoDB" id="3173471at2"/>
<protein>
    <submittedName>
        <fullName evidence="2">DUF559 domain-containing protein</fullName>
    </submittedName>
</protein>
<gene>
    <name evidence="2" type="ORF">ESP51_07255</name>
</gene>
<comment type="caution">
    <text evidence="2">The sequence shown here is derived from an EMBL/GenBank/DDBJ whole genome shotgun (WGS) entry which is preliminary data.</text>
</comment>
<dbReference type="InterPro" id="IPR011335">
    <property type="entry name" value="Restrct_endonuc-II-like"/>
</dbReference>
<proteinExistence type="predicted"/>
<dbReference type="EMBL" id="SDPN01000010">
    <property type="protein sequence ID" value="RXZ71686.1"/>
    <property type="molecule type" value="Genomic_DNA"/>
</dbReference>